<proteinExistence type="predicted"/>
<dbReference type="Proteomes" id="UP000761574">
    <property type="component" value="Unassembled WGS sequence"/>
</dbReference>
<protein>
    <submittedName>
        <fullName evidence="3">Uncharacterized protein</fullName>
    </submittedName>
</protein>
<reference evidence="3 4" key="1">
    <citation type="submission" date="2021-05" db="EMBL/GenBank/DDBJ databases">
        <title>Molecular characterization for Shewanella algae harboring chromosomal blaOXA-55-like strains isolated from clinical and environment sample.</title>
        <authorList>
            <person name="Ohama Y."/>
            <person name="Aoki K."/>
            <person name="Harada S."/>
            <person name="Moriya K."/>
            <person name="Ishii Y."/>
            <person name="Tateda K."/>
        </authorList>
    </citation>
    <scope>NUCLEOTIDE SEQUENCE [LARGE SCALE GENOMIC DNA]</scope>
    <source>
        <strain evidence="3 4">LMG 23746</strain>
    </source>
</reference>
<keyword evidence="4" id="KW-1185">Reference proteome</keyword>
<accession>A0ABQ4P7T8</accession>
<dbReference type="EMBL" id="BPFB01000006">
    <property type="protein sequence ID" value="GIU43602.1"/>
    <property type="molecule type" value="Genomic_DNA"/>
</dbReference>
<dbReference type="InterPro" id="IPR020012">
    <property type="entry name" value="LysM_FimV"/>
</dbReference>
<keyword evidence="2" id="KW-0732">Signal</keyword>
<dbReference type="NCBIfam" id="TIGR03505">
    <property type="entry name" value="FimV_core"/>
    <property type="match status" value="1"/>
</dbReference>
<organism evidence="3 4">
    <name type="scientific">Shewanella algidipiscicola</name>
    <dbReference type="NCBI Taxonomy" id="614070"/>
    <lineage>
        <taxon>Bacteria</taxon>
        <taxon>Pseudomonadati</taxon>
        <taxon>Pseudomonadota</taxon>
        <taxon>Gammaproteobacteria</taxon>
        <taxon>Alteromonadales</taxon>
        <taxon>Shewanellaceae</taxon>
        <taxon>Shewanella</taxon>
    </lineage>
</organism>
<comment type="caution">
    <text evidence="3">The sequence shown here is derived from an EMBL/GenBank/DDBJ whole genome shotgun (WGS) entry which is preliminary data.</text>
</comment>
<gene>
    <name evidence="3" type="ORF">TUM4630_07290</name>
</gene>
<name>A0ABQ4P7T8_9GAMM</name>
<feature type="signal peptide" evidence="2">
    <location>
        <begin position="1"/>
        <end position="31"/>
    </location>
</feature>
<feature type="region of interest" description="Disordered" evidence="1">
    <location>
        <begin position="131"/>
        <end position="165"/>
    </location>
</feature>
<sequence>MYGYDDKNAAMKTLVYPLLLLLLSLSHFSWAAVTHVSINQMQFHLGLNPKLKLNIVTDQPSVDKLQFVVAQQSGQERLMVTPVNNFMLQLTGLEDVTDANAELIVQEYHVNQWREVKRITLFDATHAARVPTKPKPSITAKPLVASNTLSSESPKPLKEQQKAPQGDVAADLVQADCELNYEAQQTLWRIGSAYAKSWQLSPYGAMLAIFDANPKAFNQGEIHGLRADVVLRCPSLSVKERYRDAKQAQQLFESM</sequence>
<feature type="chain" id="PRO_5045833187" evidence="2">
    <location>
        <begin position="32"/>
        <end position="255"/>
    </location>
</feature>
<evidence type="ECO:0000256" key="1">
    <source>
        <dbReference type="SAM" id="MobiDB-lite"/>
    </source>
</evidence>
<evidence type="ECO:0000313" key="4">
    <source>
        <dbReference type="Proteomes" id="UP000761574"/>
    </source>
</evidence>
<evidence type="ECO:0000313" key="3">
    <source>
        <dbReference type="EMBL" id="GIU43602.1"/>
    </source>
</evidence>
<evidence type="ECO:0000256" key="2">
    <source>
        <dbReference type="SAM" id="SignalP"/>
    </source>
</evidence>